<keyword evidence="2" id="KW-1185">Reference proteome</keyword>
<organism evidence="1 2">
    <name type="scientific">Promicromonospora iranensis</name>
    <dbReference type="NCBI Taxonomy" id="1105144"/>
    <lineage>
        <taxon>Bacteria</taxon>
        <taxon>Bacillati</taxon>
        <taxon>Actinomycetota</taxon>
        <taxon>Actinomycetes</taxon>
        <taxon>Micrococcales</taxon>
        <taxon>Promicromonosporaceae</taxon>
        <taxon>Promicromonospora</taxon>
    </lineage>
</organism>
<evidence type="ECO:0000313" key="2">
    <source>
        <dbReference type="Proteomes" id="UP001183585"/>
    </source>
</evidence>
<protein>
    <submittedName>
        <fullName evidence="1">Uncharacterized protein</fullName>
    </submittedName>
</protein>
<evidence type="ECO:0000313" key="1">
    <source>
        <dbReference type="EMBL" id="MDR7383591.1"/>
    </source>
</evidence>
<name>A0ABU2CQH5_9MICO</name>
<sequence>MAEPTVQQQPVGRRLGLLVRAVPRIRCKAHVRADLHETEAPGLARPGILSLHLDLAVTDDEDAAATLERVLCALRPGDRVSVVGPPEGAEPRVDDRPFTIWA</sequence>
<comment type="caution">
    <text evidence="1">The sequence shown here is derived from an EMBL/GenBank/DDBJ whole genome shotgun (WGS) entry which is preliminary data.</text>
</comment>
<dbReference type="Proteomes" id="UP001183585">
    <property type="component" value="Unassembled WGS sequence"/>
</dbReference>
<reference evidence="1 2" key="1">
    <citation type="submission" date="2023-07" db="EMBL/GenBank/DDBJ databases">
        <title>Sequencing the genomes of 1000 actinobacteria strains.</title>
        <authorList>
            <person name="Klenk H.-P."/>
        </authorList>
    </citation>
    <scope>NUCLEOTIDE SEQUENCE [LARGE SCALE GENOMIC DNA]</scope>
    <source>
        <strain evidence="1 2">DSM 45554</strain>
    </source>
</reference>
<dbReference type="EMBL" id="JAVDYE010000001">
    <property type="protein sequence ID" value="MDR7383591.1"/>
    <property type="molecule type" value="Genomic_DNA"/>
</dbReference>
<accession>A0ABU2CQH5</accession>
<gene>
    <name evidence="1" type="ORF">J2S48_003106</name>
</gene>
<dbReference type="RefSeq" id="WP_274994776.1">
    <property type="nucleotide sequence ID" value="NZ_JAJQQP010000008.1"/>
</dbReference>
<proteinExistence type="predicted"/>